<sequence length="426" mass="47179">MRRLVRTLDRYANVIRLLLGQLSKLGPKLSKVKSRNLLIQMLWQNVNLLLVFPRSPFVPKFKLCNDLVSERTRHNKARMTCSTTQVHQTTLSQYNDARFCVREYPSTVHVDFIVKVTNVRDNSINLETFHESLKGTDGIDFSYYHTGTSLFQCSSTALSYISISANNTDLSGNHYICGPHKTVGQVIDIDSREKQRSIVLHLIQSLDTSGSLLRNTNQSLLHLSVFLRVILQPIFNQTKHNLKFRVIRRSRVGQSTRFLILLLSLNTLMNQKSGITTIIHDQIGSTSRTPVEGTFSAPPVLLQCLSLPGEHSGAVAGDGGGGVVLGGENTGHFDFGQVQLETAEIGLGHVLYLVLPAGGLVDLRFGKTVEEEGGGGPPCPYLGPPMSQEVALFITIIFLNLKILFLKKKKGKFENSPMAIPNNSTL</sequence>
<dbReference type="EMBL" id="JBJXBP010000004">
    <property type="protein sequence ID" value="KAL3835014.1"/>
    <property type="molecule type" value="Genomic_DNA"/>
</dbReference>
<proteinExistence type="predicted"/>
<evidence type="ECO:0000313" key="2">
    <source>
        <dbReference type="Proteomes" id="UP001634393"/>
    </source>
</evidence>
<keyword evidence="2" id="KW-1185">Reference proteome</keyword>
<accession>A0ABD3TDD2</accession>
<comment type="caution">
    <text evidence="1">The sequence shown here is derived from an EMBL/GenBank/DDBJ whole genome shotgun (WGS) entry which is preliminary data.</text>
</comment>
<name>A0ABD3TDD2_9LAMI</name>
<dbReference type="AntiFam" id="ANF00237">
    <property type="entry name" value="Shadow ORF (opposite ahcY)"/>
</dbReference>
<protein>
    <submittedName>
        <fullName evidence="1">Uncharacterized protein</fullName>
    </submittedName>
</protein>
<evidence type="ECO:0000313" key="1">
    <source>
        <dbReference type="EMBL" id="KAL3835014.1"/>
    </source>
</evidence>
<reference evidence="1 2" key="1">
    <citation type="submission" date="2024-12" db="EMBL/GenBank/DDBJ databases">
        <title>The unique morphological basis and parallel evolutionary history of personate flowers in Penstemon.</title>
        <authorList>
            <person name="Depatie T.H."/>
            <person name="Wessinger C.A."/>
        </authorList>
    </citation>
    <scope>NUCLEOTIDE SEQUENCE [LARGE SCALE GENOMIC DNA]</scope>
    <source>
        <strain evidence="1">WTNN_2</strain>
        <tissue evidence="1">Leaf</tissue>
    </source>
</reference>
<dbReference type="AlphaFoldDB" id="A0ABD3TDD2"/>
<dbReference type="Proteomes" id="UP001634393">
    <property type="component" value="Unassembled WGS sequence"/>
</dbReference>
<gene>
    <name evidence="1" type="ORF">ACJIZ3_009750</name>
</gene>
<organism evidence="1 2">
    <name type="scientific">Penstemon smallii</name>
    <dbReference type="NCBI Taxonomy" id="265156"/>
    <lineage>
        <taxon>Eukaryota</taxon>
        <taxon>Viridiplantae</taxon>
        <taxon>Streptophyta</taxon>
        <taxon>Embryophyta</taxon>
        <taxon>Tracheophyta</taxon>
        <taxon>Spermatophyta</taxon>
        <taxon>Magnoliopsida</taxon>
        <taxon>eudicotyledons</taxon>
        <taxon>Gunneridae</taxon>
        <taxon>Pentapetalae</taxon>
        <taxon>asterids</taxon>
        <taxon>lamiids</taxon>
        <taxon>Lamiales</taxon>
        <taxon>Plantaginaceae</taxon>
        <taxon>Cheloneae</taxon>
        <taxon>Penstemon</taxon>
    </lineage>
</organism>